<dbReference type="EMBL" id="JJMJ01000258">
    <property type="protein sequence ID" value="PPS20828.1"/>
    <property type="molecule type" value="Genomic_DNA"/>
</dbReference>
<sequence>MKRSFVYLLFVFMIFISINIKANAEDNSIMSMINSMQIEDIADISISDDNSTITFMQLAENYAAIIMNKNASPEQLEALGNIIKMWMDTITENSSKEQVFNEYSRLTSTLSCMSIHLILRIAIKDNNIPTESAQKNIYETINNKFIPSFADFKNEGWKTEFNFYVINMSVAVCKWYEDNSKKLDYPDFKVWRDGSF</sequence>
<reference evidence="1 2" key="1">
    <citation type="submission" date="2014-04" db="EMBL/GenBank/DDBJ databases">
        <title>Whole genome sequence of 'Brachyspira hampsonii' D13-03603F2.</title>
        <authorList>
            <person name="Patterson A.H."/>
            <person name="Chaban B."/>
            <person name="Fernando C."/>
            <person name="Harding J.C."/>
            <person name="Hill J.E."/>
        </authorList>
    </citation>
    <scope>NUCLEOTIDE SEQUENCE [LARGE SCALE GENOMIC DNA]</scope>
    <source>
        <strain evidence="1 2">D13-03603F2</strain>
    </source>
</reference>
<protein>
    <submittedName>
        <fullName evidence="1">Uncharacterized protein</fullName>
    </submittedName>
</protein>
<evidence type="ECO:0000313" key="2">
    <source>
        <dbReference type="Proteomes" id="UP000238924"/>
    </source>
</evidence>
<keyword evidence="2" id="KW-1185">Reference proteome</keyword>
<comment type="caution">
    <text evidence="1">The sequence shown here is derived from an EMBL/GenBank/DDBJ whole genome shotgun (WGS) entry which is preliminary data.</text>
</comment>
<dbReference type="Proteomes" id="UP000238924">
    <property type="component" value="Unassembled WGS sequence"/>
</dbReference>
<accession>A0ABX5B143</accession>
<gene>
    <name evidence="1" type="ORF">DJ52_14530</name>
</gene>
<name>A0ABX5B143_9SPIR</name>
<proteinExistence type="predicted"/>
<organism evidence="1 2">
    <name type="scientific">Brachyspira murdochii</name>
    <dbReference type="NCBI Taxonomy" id="84378"/>
    <lineage>
        <taxon>Bacteria</taxon>
        <taxon>Pseudomonadati</taxon>
        <taxon>Spirochaetota</taxon>
        <taxon>Spirochaetia</taxon>
        <taxon>Brachyspirales</taxon>
        <taxon>Brachyspiraceae</taxon>
        <taxon>Brachyspira</taxon>
    </lineage>
</organism>
<evidence type="ECO:0000313" key="1">
    <source>
        <dbReference type="EMBL" id="PPS20828.1"/>
    </source>
</evidence>